<dbReference type="CDD" id="cd08977">
    <property type="entry name" value="SusD"/>
    <property type="match status" value="1"/>
</dbReference>
<dbReference type="RefSeq" id="WP_177192126.1">
    <property type="nucleotide sequence ID" value="NZ_FOJG01000001.1"/>
</dbReference>
<dbReference type="Gene3D" id="1.25.40.390">
    <property type="match status" value="1"/>
</dbReference>
<evidence type="ECO:0000313" key="8">
    <source>
        <dbReference type="EMBL" id="SEW36355.1"/>
    </source>
</evidence>
<dbReference type="InterPro" id="IPR033985">
    <property type="entry name" value="SusD-like_N"/>
</dbReference>
<reference evidence="9" key="1">
    <citation type="submission" date="2016-10" db="EMBL/GenBank/DDBJ databases">
        <authorList>
            <person name="Varghese N."/>
            <person name="Submissions S."/>
        </authorList>
    </citation>
    <scope>NUCLEOTIDE SEQUENCE [LARGE SCALE GENOMIC DNA]</scope>
    <source>
        <strain evidence="9">DSM 3695</strain>
    </source>
</reference>
<evidence type="ECO:0000256" key="2">
    <source>
        <dbReference type="ARBA" id="ARBA00006275"/>
    </source>
</evidence>
<comment type="similarity">
    <text evidence="2">Belongs to the SusD family.</text>
</comment>
<keyword evidence="5" id="KW-0998">Cell outer membrane</keyword>
<comment type="subcellular location">
    <subcellularLocation>
        <location evidence="1">Cell outer membrane</location>
    </subcellularLocation>
</comment>
<dbReference type="STRING" id="29529.SAMN04488122_2379"/>
<keyword evidence="3" id="KW-0732">Signal</keyword>
<protein>
    <submittedName>
        <fullName evidence="8">Starch-binding associating with outer membrane</fullName>
    </submittedName>
</protein>
<evidence type="ECO:0000256" key="4">
    <source>
        <dbReference type="ARBA" id="ARBA00023136"/>
    </source>
</evidence>
<evidence type="ECO:0000256" key="3">
    <source>
        <dbReference type="ARBA" id="ARBA00022729"/>
    </source>
</evidence>
<accession>A0A1I0R742</accession>
<dbReference type="Pfam" id="PF14322">
    <property type="entry name" value="SusD-like_3"/>
    <property type="match status" value="1"/>
</dbReference>
<dbReference type="InterPro" id="IPR011990">
    <property type="entry name" value="TPR-like_helical_dom_sf"/>
</dbReference>
<dbReference type="SUPFAM" id="SSF48452">
    <property type="entry name" value="TPR-like"/>
    <property type="match status" value="1"/>
</dbReference>
<evidence type="ECO:0000259" key="6">
    <source>
        <dbReference type="Pfam" id="PF07980"/>
    </source>
</evidence>
<dbReference type="InterPro" id="IPR012944">
    <property type="entry name" value="SusD_RagB_dom"/>
</dbReference>
<dbReference type="EMBL" id="FOJG01000001">
    <property type="protein sequence ID" value="SEW36355.1"/>
    <property type="molecule type" value="Genomic_DNA"/>
</dbReference>
<dbReference type="Proteomes" id="UP000199310">
    <property type="component" value="Unassembled WGS sequence"/>
</dbReference>
<gene>
    <name evidence="8" type="ORF">SAMN04488122_2379</name>
</gene>
<name>A0A1I0R742_9BACT</name>
<evidence type="ECO:0000259" key="7">
    <source>
        <dbReference type="Pfam" id="PF14322"/>
    </source>
</evidence>
<evidence type="ECO:0000313" key="9">
    <source>
        <dbReference type="Proteomes" id="UP000199310"/>
    </source>
</evidence>
<evidence type="ECO:0000256" key="1">
    <source>
        <dbReference type="ARBA" id="ARBA00004442"/>
    </source>
</evidence>
<organism evidence="8 9">
    <name type="scientific">Chitinophaga arvensicola</name>
    <dbReference type="NCBI Taxonomy" id="29529"/>
    <lineage>
        <taxon>Bacteria</taxon>
        <taxon>Pseudomonadati</taxon>
        <taxon>Bacteroidota</taxon>
        <taxon>Chitinophagia</taxon>
        <taxon>Chitinophagales</taxon>
        <taxon>Chitinophagaceae</taxon>
        <taxon>Chitinophaga</taxon>
    </lineage>
</organism>
<dbReference type="PROSITE" id="PS51257">
    <property type="entry name" value="PROKAR_LIPOPROTEIN"/>
    <property type="match status" value="1"/>
</dbReference>
<feature type="domain" description="RagB/SusD" evidence="6">
    <location>
        <begin position="362"/>
        <end position="487"/>
    </location>
</feature>
<keyword evidence="9" id="KW-1185">Reference proteome</keyword>
<feature type="domain" description="SusD-like N-terminal" evidence="7">
    <location>
        <begin position="64"/>
        <end position="221"/>
    </location>
</feature>
<dbReference type="Pfam" id="PF07980">
    <property type="entry name" value="SusD_RagB"/>
    <property type="match status" value="1"/>
</dbReference>
<proteinExistence type="inferred from homology"/>
<dbReference type="AlphaFoldDB" id="A0A1I0R742"/>
<keyword evidence="4" id="KW-0472">Membrane</keyword>
<evidence type="ECO:0000256" key="5">
    <source>
        <dbReference type="ARBA" id="ARBA00023237"/>
    </source>
</evidence>
<sequence length="489" mass="55796">MKQWYKIGILFCLLLGAGSCKKFLEVKPLDTLSGKDFWKTKGDATKAIGGAYASLLDKFTKGAMYNVGDFRAGNWNWFNKNGFRFLATNRLLSATDDNMNDIPDWGLFYKAIATANLCIDRIPGIQDPNFSTKDKKALVAEARFIRAFTYFYMVRLYGDVPLQTDAYDITLRPREKMLTVMDFCLKDLAGCKDDMVISYDDPTNRAVRGTRGAALALMAHINMWCAGFDKANQQKYWTQTDVLIKELIDLREYKLLEYTPETFKNIFKGRSEEGIFELSLNANYGGQFHFLICQWTLHAPIIQDGLNGNSEITPIVKHLDRIYPRGESDKRMQFWFDDPYGSKGPQKPMFLKFSAITNPITRDYDANFIFFRYADVILLRAEALANLGTRNDEAIAMLNLVRDRAGAKIYTGGGGTALQDAIFYEREKELMGEGHLWYDLIRTGRIGNTNLTENPLTPELMEKGAWTWPISTSAVNNNPLVVRNQYWIQ</sequence>
<dbReference type="GO" id="GO:0009279">
    <property type="term" value="C:cell outer membrane"/>
    <property type="evidence" value="ECO:0007669"/>
    <property type="project" value="UniProtKB-SubCell"/>
</dbReference>